<comment type="caution">
    <text evidence="2">The sequence shown here is derived from an EMBL/GenBank/DDBJ whole genome shotgun (WGS) entry which is preliminary data.</text>
</comment>
<keyword evidence="1" id="KW-1133">Transmembrane helix</keyword>
<name>A0A8S1RLT6_9CILI</name>
<sequence length="1626" mass="193947">MYIILILLQFVKSKEIFNLEIDKSYKFYGEAPNSWLNYPVHQYKLEIPQDMENWDIFVILIPQNDIRIHPSLYILNDVYKLQTKECRSSNEIICKFPTDLRSKEQLIYFIAFCDISCYYELKVIKDSVDVYLSDLFMIGFKEEIYQKLIRVNLTNLEYERFQIRIFDIQLHENVKIYMSMNETIQPTEEFETYFQYNNNLNEIRICFWYNLSNPYYEMAMIIQSQGYLLLEKEIFQKIHSISLYEKLSDIIINDKINYYQLSIEDFKDKLLIFEILSINEILQIYVQPCIENRCKLDYSNFEWQFEFNQANNQFIIPPQKMVHTNVYVIAIKSNHYQYYEFVTKQTDNLRERIKTKSFFYRGFLQKNQIAQFLLQTSFHIEDTKINIQGNFAKGHGIMIDKQCIKDSEEIEILNPDDIFEYLQNADSNNYYNCSITKEKINIISQDVQEYQNILSLPYNQTESETNVTKFWFELNSFNYLYVIAIYCLADFMEFSIKIKSNSQVIKTQNLPSQQIISYTYLMEWKSDIYTAFVSGMNQQETIISIATYEGELDVINKKASKQQIISKNEFITSLDLHVMKPNNSEANSYTIQVQARIPSKYSYIETIINKSSTRISYINLVQAVPFKTLDLNLYYNFQVTEMAILYINLKSLQGNFICYILSSDKIIEDFSFNKSNISLTNTQQTIIFENPNWFYYLYVKSISNDENESYQIMYYYSTSFLDLYLGSTFYAMLNDQQKNYFYFQSLQNYQKLYIIRTYLSEYDQTNQLQIYISLKYQYPNQFNYQYQIQPNTNYVSIFNIESNQILYIGVYSNGFNQYSLLVQEMNSPIELKDNILQTSPTLEQHYYYFYYAIPKNYNDSIKIQAYTKFNLIEVFCNIIEFDIQYFQKERYPMPENYQIKELFSTSSSNKLLFINQNKLIKCKENGCLLLLSIYVLGNFDHFNIMVSTKYTVLRNMEMIIGYTNNNSMSYYYFDINEEIKVIQVTVRAIQTCDYQIYIQKFNLESQIVYPNADQYTYKFQSDTLEIFEENNIGQYMIGVEAQDCIYELLLHLGGFKLHYIQNGQHIDSVINDKVKYYYMNSHQQSFRILIYNIRNIIGSISIEEQDEIIELSNNNDLFGGVIQIDKNLCDSCTYILNLNPIRLTILSILLTYNNIAQQIEYGRIYYDYCLNNCEFNLQLGDLNLFVYSKSIQLTFYTKQLKEINKMNLGYSHNIIAINETSQLRIGKNSYYSIHLSNSDSVTVLQLGRVFMGKNTKEKNKIQFTFQIVGMDQDYAIQVSSQSDIMIDVYDVDSTRIIPKSELRMNKSNRRLIYQFNDIQQPYKIVLYCNDTYHLIMDVYNNENQIKYINFNSHYIEIIEDTQQYNIQTIVGEEIQFEILDCLGKSEMKRNSVASQREMFFKIKLRDRSEPFPFSILSLVPHLQYSHDQWYLRNQRLQVIELSNEQIEVNINTMRRRKTGNLNIKKLIYKLHISNRKELLRAMGCEIDIEFLQSYIGSSIFYNSSIQEVKEKEETVQFTVLKNRESIYGLLVFQVYYENKEIPYTYFYDVYLIYNASELSHMKSKEEVNNKEEDWKLDYILIVIGISLILAISLICLWICLPEQQQQQKRRELQEMQEQQTELVKFK</sequence>
<gene>
    <name evidence="2" type="ORF">PSON_ATCC_30995.1.T1800015</name>
</gene>
<proteinExistence type="predicted"/>
<reference evidence="2" key="1">
    <citation type="submission" date="2021-01" db="EMBL/GenBank/DDBJ databases">
        <authorList>
            <consortium name="Genoscope - CEA"/>
            <person name="William W."/>
        </authorList>
    </citation>
    <scope>NUCLEOTIDE SEQUENCE</scope>
</reference>
<dbReference type="OrthoDB" id="305244at2759"/>
<dbReference type="Proteomes" id="UP000692954">
    <property type="component" value="Unassembled WGS sequence"/>
</dbReference>
<accession>A0A8S1RLT6</accession>
<evidence type="ECO:0000256" key="1">
    <source>
        <dbReference type="SAM" id="Phobius"/>
    </source>
</evidence>
<feature type="transmembrane region" description="Helical" evidence="1">
    <location>
        <begin position="1578"/>
        <end position="1600"/>
    </location>
</feature>
<keyword evidence="1" id="KW-0812">Transmembrane</keyword>
<evidence type="ECO:0000313" key="3">
    <source>
        <dbReference type="Proteomes" id="UP000692954"/>
    </source>
</evidence>
<protein>
    <recommendedName>
        <fullName evidence="4">Transmembrane protein</fullName>
    </recommendedName>
</protein>
<evidence type="ECO:0008006" key="4">
    <source>
        <dbReference type="Google" id="ProtNLM"/>
    </source>
</evidence>
<dbReference type="EMBL" id="CAJJDN010000180">
    <property type="protein sequence ID" value="CAD8127794.1"/>
    <property type="molecule type" value="Genomic_DNA"/>
</dbReference>
<evidence type="ECO:0000313" key="2">
    <source>
        <dbReference type="EMBL" id="CAD8127794.1"/>
    </source>
</evidence>
<organism evidence="2 3">
    <name type="scientific">Paramecium sonneborni</name>
    <dbReference type="NCBI Taxonomy" id="65129"/>
    <lineage>
        <taxon>Eukaryota</taxon>
        <taxon>Sar</taxon>
        <taxon>Alveolata</taxon>
        <taxon>Ciliophora</taxon>
        <taxon>Intramacronucleata</taxon>
        <taxon>Oligohymenophorea</taxon>
        <taxon>Peniculida</taxon>
        <taxon>Parameciidae</taxon>
        <taxon>Paramecium</taxon>
    </lineage>
</organism>
<keyword evidence="1" id="KW-0472">Membrane</keyword>
<keyword evidence="3" id="KW-1185">Reference proteome</keyword>